<dbReference type="PANTHER" id="PTHR31290">
    <property type="entry name" value="UV-DAMAGE ENDONUCLEASE"/>
    <property type="match status" value="1"/>
</dbReference>
<keyword evidence="9" id="KW-1185">Reference proteome</keyword>
<dbReference type="HOGENOM" id="CLU_017168_2_1_1"/>
<dbReference type="SUPFAM" id="SSF51658">
    <property type="entry name" value="Xylose isomerase-like"/>
    <property type="match status" value="1"/>
</dbReference>
<dbReference type="FunCoup" id="S8EBE4">
    <property type="interactions" value="368"/>
</dbReference>
<dbReference type="InterPro" id="IPR004601">
    <property type="entry name" value="UvdE"/>
</dbReference>
<keyword evidence="6" id="KW-0234">DNA repair</keyword>
<evidence type="ECO:0000256" key="3">
    <source>
        <dbReference type="ARBA" id="ARBA00022763"/>
    </source>
</evidence>
<reference evidence="8 9" key="1">
    <citation type="journal article" date="2012" name="Science">
        <title>The Paleozoic origin of enzymatic lignin decomposition reconstructed from 31 fungal genomes.</title>
        <authorList>
            <person name="Floudas D."/>
            <person name="Binder M."/>
            <person name="Riley R."/>
            <person name="Barry K."/>
            <person name="Blanchette R.A."/>
            <person name="Henrissat B."/>
            <person name="Martinez A.T."/>
            <person name="Otillar R."/>
            <person name="Spatafora J.W."/>
            <person name="Yadav J.S."/>
            <person name="Aerts A."/>
            <person name="Benoit I."/>
            <person name="Boyd A."/>
            <person name="Carlson A."/>
            <person name="Copeland A."/>
            <person name="Coutinho P.M."/>
            <person name="de Vries R.P."/>
            <person name="Ferreira P."/>
            <person name="Findley K."/>
            <person name="Foster B."/>
            <person name="Gaskell J."/>
            <person name="Glotzer D."/>
            <person name="Gorecki P."/>
            <person name="Heitman J."/>
            <person name="Hesse C."/>
            <person name="Hori C."/>
            <person name="Igarashi K."/>
            <person name="Jurgens J.A."/>
            <person name="Kallen N."/>
            <person name="Kersten P."/>
            <person name="Kohler A."/>
            <person name="Kuees U."/>
            <person name="Kumar T.K.A."/>
            <person name="Kuo A."/>
            <person name="LaButti K."/>
            <person name="Larrondo L.F."/>
            <person name="Lindquist E."/>
            <person name="Ling A."/>
            <person name="Lombard V."/>
            <person name="Lucas S."/>
            <person name="Lundell T."/>
            <person name="Martin R."/>
            <person name="McLaughlin D.J."/>
            <person name="Morgenstern I."/>
            <person name="Morin E."/>
            <person name="Murat C."/>
            <person name="Nagy L.G."/>
            <person name="Nolan M."/>
            <person name="Ohm R.A."/>
            <person name="Patyshakuliyeva A."/>
            <person name="Rokas A."/>
            <person name="Ruiz-Duenas F.J."/>
            <person name="Sabat G."/>
            <person name="Salamov A."/>
            <person name="Samejima M."/>
            <person name="Schmutz J."/>
            <person name="Slot J.C."/>
            <person name="St John F."/>
            <person name="Stenlid J."/>
            <person name="Sun H."/>
            <person name="Sun S."/>
            <person name="Syed K."/>
            <person name="Tsang A."/>
            <person name="Wiebenga A."/>
            <person name="Young D."/>
            <person name="Pisabarro A."/>
            <person name="Eastwood D.C."/>
            <person name="Martin F."/>
            <person name="Cullen D."/>
            <person name="Grigoriev I.V."/>
            <person name="Hibbett D.S."/>
        </authorList>
    </citation>
    <scope>NUCLEOTIDE SEQUENCE</scope>
    <source>
        <strain evidence="9">FP-58527</strain>
    </source>
</reference>
<dbReference type="GO" id="GO:0043504">
    <property type="term" value="P:mitochondrial DNA repair"/>
    <property type="evidence" value="ECO:0007669"/>
    <property type="project" value="TreeGrafter"/>
</dbReference>
<dbReference type="NCBIfam" id="TIGR00629">
    <property type="entry name" value="uvde"/>
    <property type="match status" value="1"/>
</dbReference>
<dbReference type="GO" id="GO:0006289">
    <property type="term" value="P:nucleotide-excision repair"/>
    <property type="evidence" value="ECO:0007669"/>
    <property type="project" value="InterPro"/>
</dbReference>
<dbReference type="STRING" id="743788.S8EBE4"/>
<feature type="compositionally biased region" description="Basic and acidic residues" evidence="7">
    <location>
        <begin position="579"/>
        <end position="609"/>
    </location>
</feature>
<evidence type="ECO:0000256" key="6">
    <source>
        <dbReference type="ARBA" id="ARBA00023204"/>
    </source>
</evidence>
<dbReference type="GO" id="GO:0005634">
    <property type="term" value="C:nucleus"/>
    <property type="evidence" value="ECO:0007669"/>
    <property type="project" value="TreeGrafter"/>
</dbReference>
<name>S8EBE4_FOMSC</name>
<keyword evidence="3" id="KW-0227">DNA damage</keyword>
<accession>S8EBE4</accession>
<keyword evidence="4" id="KW-0228">DNA excision</keyword>
<dbReference type="InParanoid" id="S8EBE4"/>
<gene>
    <name evidence="8" type="ORF">FOMPIDRAFT_1023006</name>
</gene>
<evidence type="ECO:0000256" key="7">
    <source>
        <dbReference type="SAM" id="MobiDB-lite"/>
    </source>
</evidence>
<protein>
    <recommendedName>
        <fullName evidence="10">UV-endonuclease UvdE</fullName>
    </recommendedName>
</protein>
<feature type="compositionally biased region" description="Basic residues" evidence="7">
    <location>
        <begin position="84"/>
        <end position="95"/>
    </location>
</feature>
<evidence type="ECO:0008006" key="10">
    <source>
        <dbReference type="Google" id="ProtNLM"/>
    </source>
</evidence>
<keyword evidence="1" id="KW-0540">Nuclease</keyword>
<dbReference type="Proteomes" id="UP000015241">
    <property type="component" value="Unassembled WGS sequence"/>
</dbReference>
<evidence type="ECO:0000256" key="1">
    <source>
        <dbReference type="ARBA" id="ARBA00022722"/>
    </source>
</evidence>
<dbReference type="Gene3D" id="3.20.20.150">
    <property type="entry name" value="Divalent-metal-dependent TIM barrel enzymes"/>
    <property type="match status" value="1"/>
</dbReference>
<feature type="region of interest" description="Disordered" evidence="7">
    <location>
        <begin position="456"/>
        <end position="609"/>
    </location>
</feature>
<feature type="compositionally biased region" description="Basic residues" evidence="7">
    <location>
        <begin position="493"/>
        <end position="504"/>
    </location>
</feature>
<feature type="compositionally biased region" description="Acidic residues" evidence="7">
    <location>
        <begin position="68"/>
        <end position="80"/>
    </location>
</feature>
<dbReference type="AlphaFoldDB" id="S8EBE4"/>
<evidence type="ECO:0000256" key="2">
    <source>
        <dbReference type="ARBA" id="ARBA00022759"/>
    </source>
</evidence>
<dbReference type="InterPro" id="IPR036237">
    <property type="entry name" value="Xyl_isomerase-like_sf"/>
</dbReference>
<feature type="compositionally biased region" description="Low complexity" evidence="7">
    <location>
        <begin position="521"/>
        <end position="538"/>
    </location>
</feature>
<dbReference type="Pfam" id="PF03851">
    <property type="entry name" value="UvdE"/>
    <property type="match status" value="1"/>
</dbReference>
<dbReference type="GO" id="GO:0004519">
    <property type="term" value="F:endonuclease activity"/>
    <property type="evidence" value="ECO:0007669"/>
    <property type="project" value="UniProtKB-KW"/>
</dbReference>
<dbReference type="eggNOG" id="ENOG502QTMI">
    <property type="taxonomic scope" value="Eukaryota"/>
</dbReference>
<evidence type="ECO:0000313" key="9">
    <source>
        <dbReference type="Proteomes" id="UP000015241"/>
    </source>
</evidence>
<proteinExistence type="predicted"/>
<feature type="compositionally biased region" description="Basic and acidic residues" evidence="7">
    <location>
        <begin position="506"/>
        <end position="515"/>
    </location>
</feature>
<dbReference type="EMBL" id="KE504138">
    <property type="protein sequence ID" value="EPT01953.1"/>
    <property type="molecule type" value="Genomic_DNA"/>
</dbReference>
<keyword evidence="5" id="KW-0378">Hydrolase</keyword>
<dbReference type="GO" id="GO:0005739">
    <property type="term" value="C:mitochondrion"/>
    <property type="evidence" value="ECO:0007669"/>
    <property type="project" value="TreeGrafter"/>
</dbReference>
<organism evidence="8 9">
    <name type="scientific">Fomitopsis schrenkii</name>
    <name type="common">Brown rot fungus</name>
    <dbReference type="NCBI Taxonomy" id="2126942"/>
    <lineage>
        <taxon>Eukaryota</taxon>
        <taxon>Fungi</taxon>
        <taxon>Dikarya</taxon>
        <taxon>Basidiomycota</taxon>
        <taxon>Agaricomycotina</taxon>
        <taxon>Agaricomycetes</taxon>
        <taxon>Polyporales</taxon>
        <taxon>Fomitopsis</taxon>
    </lineage>
</organism>
<sequence>MPKRKRTQVAAEAVEKQEPIAVASGEDAIAAATAAVLALSEPMAGFHSPSASPRRASTRTRKPPPPAEDPDSPLSELEDDAPAKKKRVSRKKAKPKAVAAAREESPLTDLDSGEEVPVKKKRTRRKKMMEPVVYDIPPVERKETHFTGRLGYACLNTILRATKPEPVFSSRTCRLDTIKKNGIEFAKDLGLKNARDLGEMIEWNEQNKIRFFRMSSEMFPFASHKIHGYDLEYAREELKDAGDLARRYGHRLTTHPGQFTQLASPRDDVVDASVRELEYHCQMMRYMELDQDSVIIIHMGGVYGDKETTLARFKENYRTRLTDEMKARVVLENDEMCYSPGNLLPVCDELDILMVLDYHHNWINPSKHELVDLLPRVAACWARKGIRQKQHLSEPRPGAESVMEKRAHADRCVELPSVLVGADIDLMIEAKDKEQAVFHLYRIYGLEEVIHENLRPEKPPKPFVRGPGSRARAKGVDEDDGENAAEAVDATPKRRTRAKAKAKGSKGADDGEPGEHALAVPGEADTEGAGEAAQATPQPKRRRTQPTKGKAAARAEELVNQEDDPEPVDGASASDVEAEEHPEAVRGEGVETVREEARECKGESAEMGC</sequence>
<keyword evidence="2" id="KW-0255">Endonuclease</keyword>
<dbReference type="PANTHER" id="PTHR31290:SF5">
    <property type="entry name" value="UV-DAMAGE ENDONUCLEASE"/>
    <property type="match status" value="1"/>
</dbReference>
<evidence type="ECO:0000256" key="4">
    <source>
        <dbReference type="ARBA" id="ARBA00022769"/>
    </source>
</evidence>
<evidence type="ECO:0000313" key="8">
    <source>
        <dbReference type="EMBL" id="EPT01953.1"/>
    </source>
</evidence>
<dbReference type="OrthoDB" id="541883at2759"/>
<dbReference type="GO" id="GO:0009411">
    <property type="term" value="P:response to UV"/>
    <property type="evidence" value="ECO:0007669"/>
    <property type="project" value="InterPro"/>
</dbReference>
<evidence type="ECO:0000256" key="5">
    <source>
        <dbReference type="ARBA" id="ARBA00022801"/>
    </source>
</evidence>
<feature type="region of interest" description="Disordered" evidence="7">
    <location>
        <begin position="44"/>
        <end position="123"/>
    </location>
</feature>
<dbReference type="GO" id="GO:0016787">
    <property type="term" value="F:hydrolase activity"/>
    <property type="evidence" value="ECO:0007669"/>
    <property type="project" value="UniProtKB-KW"/>
</dbReference>